<evidence type="ECO:0000256" key="4">
    <source>
        <dbReference type="ARBA" id="ARBA00010869"/>
    </source>
</evidence>
<comment type="similarity">
    <text evidence="4 12">Belongs to the serine/threonine dehydratase family.</text>
</comment>
<dbReference type="InterPro" id="IPR050147">
    <property type="entry name" value="Ser/Thr_Dehydratase"/>
</dbReference>
<dbReference type="CDD" id="cd01562">
    <property type="entry name" value="Thr-dehyd"/>
    <property type="match status" value="1"/>
</dbReference>
<dbReference type="GO" id="GO:0004794">
    <property type="term" value="F:threonine deaminase activity"/>
    <property type="evidence" value="ECO:0007669"/>
    <property type="project" value="UniProtKB-UniRule"/>
</dbReference>
<dbReference type="UniPathway" id="UPA00047">
    <property type="reaction ID" value="UER00054"/>
</dbReference>
<evidence type="ECO:0000313" key="14">
    <source>
        <dbReference type="EMBL" id="TXF90832.1"/>
    </source>
</evidence>
<comment type="pathway">
    <text evidence="3 12">Amino-acid biosynthesis; L-isoleucine biosynthesis; 2-oxobutanoate from L-threonine: step 1/1.</text>
</comment>
<dbReference type="FunFam" id="3.40.50.1100:FF:000005">
    <property type="entry name" value="Threonine dehydratase catabolic"/>
    <property type="match status" value="1"/>
</dbReference>
<dbReference type="GO" id="GO:0003941">
    <property type="term" value="F:L-serine ammonia-lyase activity"/>
    <property type="evidence" value="ECO:0007669"/>
    <property type="project" value="TreeGrafter"/>
</dbReference>
<dbReference type="Proteomes" id="UP000321907">
    <property type="component" value="Unassembled WGS sequence"/>
</dbReference>
<evidence type="ECO:0000256" key="10">
    <source>
        <dbReference type="ARBA" id="ARBA00023304"/>
    </source>
</evidence>
<dbReference type="InterPro" id="IPR000634">
    <property type="entry name" value="Ser/Thr_deHydtase_PyrdxlP-BS"/>
</dbReference>
<dbReference type="RefSeq" id="WP_147929660.1">
    <property type="nucleotide sequence ID" value="NZ_VOXD01000005.1"/>
</dbReference>
<dbReference type="AlphaFoldDB" id="A0A5C7FWP0"/>
<organism evidence="14 15">
    <name type="scientific">Neolewinella aurantiaca</name>
    <dbReference type="NCBI Taxonomy" id="2602767"/>
    <lineage>
        <taxon>Bacteria</taxon>
        <taxon>Pseudomonadati</taxon>
        <taxon>Bacteroidota</taxon>
        <taxon>Saprospiria</taxon>
        <taxon>Saprospirales</taxon>
        <taxon>Lewinellaceae</taxon>
        <taxon>Neolewinella</taxon>
    </lineage>
</organism>
<dbReference type="InterPro" id="IPR038110">
    <property type="entry name" value="TD_ACT-like_sf"/>
</dbReference>
<comment type="cofactor">
    <cofactor evidence="2 12">
        <name>pyridoxal 5'-phosphate</name>
        <dbReference type="ChEBI" id="CHEBI:597326"/>
    </cofactor>
</comment>
<dbReference type="NCBIfam" id="NF006390">
    <property type="entry name" value="PRK08639.1"/>
    <property type="match status" value="1"/>
</dbReference>
<dbReference type="EC" id="4.3.1.19" evidence="12"/>
<comment type="catalytic activity">
    <reaction evidence="1 12">
        <text>L-threonine = 2-oxobutanoate + NH4(+)</text>
        <dbReference type="Rhea" id="RHEA:22108"/>
        <dbReference type="ChEBI" id="CHEBI:16763"/>
        <dbReference type="ChEBI" id="CHEBI:28938"/>
        <dbReference type="ChEBI" id="CHEBI:57926"/>
        <dbReference type="EC" id="4.3.1.19"/>
    </reaction>
</comment>
<evidence type="ECO:0000256" key="12">
    <source>
        <dbReference type="RuleBase" id="RU362012"/>
    </source>
</evidence>
<dbReference type="NCBIfam" id="TIGR02079">
    <property type="entry name" value="THD1"/>
    <property type="match status" value="1"/>
</dbReference>
<dbReference type="Pfam" id="PF00291">
    <property type="entry name" value="PALP"/>
    <property type="match status" value="1"/>
</dbReference>
<comment type="function">
    <text evidence="11 12">Catalyzes the anaerobic formation of alpha-ketobutyrate and ammonia from threonine in a two-step reaction. The first step involved a dehydration of threonine and a production of enamine intermediates (aminocrotonate), which tautomerizes to its imine form (iminobutyrate). Both intermediates are unstable and short-lived. The second step is the nonenzymatic hydrolysis of the enamine/imine intermediates to form 2-ketobutyrate and free ammonia. In the low water environment of the cell, the second step is accelerated by RidA.</text>
</comment>
<dbReference type="PANTHER" id="PTHR48078">
    <property type="entry name" value="THREONINE DEHYDRATASE, MITOCHONDRIAL-RELATED"/>
    <property type="match status" value="1"/>
</dbReference>
<dbReference type="PANTHER" id="PTHR48078:SF11">
    <property type="entry name" value="THREONINE DEHYDRATASE, MITOCHONDRIAL"/>
    <property type="match status" value="1"/>
</dbReference>
<dbReference type="GO" id="GO:0006567">
    <property type="term" value="P:L-threonine catabolic process"/>
    <property type="evidence" value="ECO:0007669"/>
    <property type="project" value="TreeGrafter"/>
</dbReference>
<dbReference type="CDD" id="cd04907">
    <property type="entry name" value="ACT_ThrD-I_2"/>
    <property type="match status" value="1"/>
</dbReference>
<comment type="caution">
    <text evidence="14">The sequence shown here is derived from an EMBL/GenBank/DDBJ whole genome shotgun (WGS) entry which is preliminary data.</text>
</comment>
<dbReference type="Gene3D" id="3.40.1020.10">
    <property type="entry name" value="Biosynthetic Threonine Deaminase, Domain 3"/>
    <property type="match status" value="1"/>
</dbReference>
<dbReference type="GO" id="GO:0006565">
    <property type="term" value="P:L-serine catabolic process"/>
    <property type="evidence" value="ECO:0007669"/>
    <property type="project" value="TreeGrafter"/>
</dbReference>
<evidence type="ECO:0000259" key="13">
    <source>
        <dbReference type="PROSITE" id="PS51672"/>
    </source>
</evidence>
<evidence type="ECO:0000256" key="8">
    <source>
        <dbReference type="ARBA" id="ARBA00022898"/>
    </source>
</evidence>
<dbReference type="EMBL" id="VOXD01000005">
    <property type="protein sequence ID" value="TXF90832.1"/>
    <property type="molecule type" value="Genomic_DNA"/>
</dbReference>
<evidence type="ECO:0000256" key="5">
    <source>
        <dbReference type="ARBA" id="ARBA00011881"/>
    </source>
</evidence>
<evidence type="ECO:0000256" key="9">
    <source>
        <dbReference type="ARBA" id="ARBA00023239"/>
    </source>
</evidence>
<dbReference type="InterPro" id="IPR011820">
    <property type="entry name" value="IlvA"/>
</dbReference>
<comment type="subunit">
    <text evidence="5 12">Homotetramer.</text>
</comment>
<evidence type="ECO:0000313" key="15">
    <source>
        <dbReference type="Proteomes" id="UP000321907"/>
    </source>
</evidence>
<proteinExistence type="inferred from homology"/>
<dbReference type="OrthoDB" id="9811476at2"/>
<evidence type="ECO:0000256" key="6">
    <source>
        <dbReference type="ARBA" id="ARBA00022605"/>
    </source>
</evidence>
<evidence type="ECO:0000256" key="11">
    <source>
        <dbReference type="ARBA" id="ARBA00025527"/>
    </source>
</evidence>
<keyword evidence="15" id="KW-1185">Reference proteome</keyword>
<accession>A0A5C7FWP0</accession>
<keyword evidence="10 12" id="KW-0100">Branched-chain amino acid biosynthesis</keyword>
<dbReference type="InterPro" id="IPR001926">
    <property type="entry name" value="TrpB-like_PALP"/>
</dbReference>
<sequence>MPAKLISVEEIMRARRRLRNVALHTPLQRSPRLSDHYGAEIYLKREDLQAVRSYKIRGAYNKMAKLSAEQKERGIVCASAGNHSQGVAMACQLMKVKGVIFMPAVTPMQKVNKVRSFGKEYVEIVLTGDTFDDAYAESIRAMEERGLTYVHPFDDRDTIAGQGTVGLEVLDDAPRPVDYLLMAIGGGGLSAGVGSVFAQLSPETTLYGVEPEGAPAMYDSLEKGEVVTLGKIDSFVDGAAVRRVGANNFPIVQEVVESVMLVPEGKVCQTMLELYNEDGLVVEPAGSLSVAALDQLAAKHDLTGKTIVCVIGGGNNDITRTAEIQERALLYAGLKHYFIVQFPQRAGALRDFLNILGPEDDITHFEYTKKHNRASGPALVGIQLGSQADFKALVKRLTDGGIRFEHMNDQPLLFQMFV</sequence>
<dbReference type="Pfam" id="PF00585">
    <property type="entry name" value="Thr_dehydrat_C"/>
    <property type="match status" value="1"/>
</dbReference>
<keyword evidence="7 12" id="KW-0412">Isoleucine biosynthesis</keyword>
<dbReference type="InterPro" id="IPR045865">
    <property type="entry name" value="ACT-like_dom_sf"/>
</dbReference>
<evidence type="ECO:0000256" key="3">
    <source>
        <dbReference type="ARBA" id="ARBA00004810"/>
    </source>
</evidence>
<reference evidence="14 15" key="1">
    <citation type="submission" date="2019-08" db="EMBL/GenBank/DDBJ databases">
        <title>Lewinella sp. strain SSH13 Genome sequencing and assembly.</title>
        <authorList>
            <person name="Kim I."/>
        </authorList>
    </citation>
    <scope>NUCLEOTIDE SEQUENCE [LARGE SCALE GENOMIC DNA]</scope>
    <source>
        <strain evidence="14 15">SSH13</strain>
    </source>
</reference>
<dbReference type="PROSITE" id="PS51672">
    <property type="entry name" value="ACT_LIKE"/>
    <property type="match status" value="1"/>
</dbReference>
<evidence type="ECO:0000256" key="1">
    <source>
        <dbReference type="ARBA" id="ARBA00001274"/>
    </source>
</evidence>
<name>A0A5C7FWP0_9BACT</name>
<keyword evidence="9 12" id="KW-0456">Lyase</keyword>
<keyword evidence="6 12" id="KW-0028">Amino-acid biosynthesis</keyword>
<protein>
    <recommendedName>
        <fullName evidence="12">L-threonine dehydratase</fullName>
        <ecNumber evidence="12">4.3.1.19</ecNumber>
    </recommendedName>
    <alternativeName>
        <fullName evidence="12">Threonine deaminase</fullName>
    </alternativeName>
</protein>
<gene>
    <name evidence="12 14" type="primary">ilvA</name>
    <name evidence="14" type="ORF">FUA23_05175</name>
</gene>
<dbReference type="SUPFAM" id="SSF53686">
    <property type="entry name" value="Tryptophan synthase beta subunit-like PLP-dependent enzymes"/>
    <property type="match status" value="1"/>
</dbReference>
<dbReference type="InterPro" id="IPR036052">
    <property type="entry name" value="TrpB-like_PALP_sf"/>
</dbReference>
<dbReference type="SUPFAM" id="SSF55021">
    <property type="entry name" value="ACT-like"/>
    <property type="match status" value="1"/>
</dbReference>
<evidence type="ECO:0000256" key="2">
    <source>
        <dbReference type="ARBA" id="ARBA00001933"/>
    </source>
</evidence>
<dbReference type="PROSITE" id="PS00165">
    <property type="entry name" value="DEHYDRATASE_SER_THR"/>
    <property type="match status" value="1"/>
</dbReference>
<evidence type="ECO:0000256" key="7">
    <source>
        <dbReference type="ARBA" id="ARBA00022624"/>
    </source>
</evidence>
<dbReference type="InterPro" id="IPR001721">
    <property type="entry name" value="TD_ACT-like"/>
</dbReference>
<dbReference type="Gene3D" id="3.40.50.1100">
    <property type="match status" value="2"/>
</dbReference>
<dbReference type="GO" id="GO:0009097">
    <property type="term" value="P:isoleucine biosynthetic process"/>
    <property type="evidence" value="ECO:0007669"/>
    <property type="project" value="UniProtKB-UniRule"/>
</dbReference>
<dbReference type="GO" id="GO:0030170">
    <property type="term" value="F:pyridoxal phosphate binding"/>
    <property type="evidence" value="ECO:0007669"/>
    <property type="project" value="InterPro"/>
</dbReference>
<keyword evidence="8 12" id="KW-0663">Pyridoxal phosphate</keyword>
<feature type="domain" description="ACT-like" evidence="13">
    <location>
        <begin position="336"/>
        <end position="409"/>
    </location>
</feature>